<dbReference type="NCBIfam" id="TIGR00377">
    <property type="entry name" value="ant_ant_sig"/>
    <property type="match status" value="1"/>
</dbReference>
<proteinExistence type="inferred from homology"/>
<reference evidence="4 5" key="1">
    <citation type="submission" date="2015-10" db="EMBL/GenBank/DDBJ databases">
        <title>Draft genome sequence of Streptomyces canus DSM 40017, type strain for the species Streptomyces canus.</title>
        <authorList>
            <person name="Ruckert C."/>
            <person name="Winkler A."/>
            <person name="Kalinowski J."/>
            <person name="Kampfer P."/>
            <person name="Glaeser S."/>
        </authorList>
    </citation>
    <scope>NUCLEOTIDE SEQUENCE [LARGE SCALE GENOMIC DNA]</scope>
    <source>
        <strain evidence="4 5">DSM 40017</strain>
    </source>
</reference>
<evidence type="ECO:0000259" key="3">
    <source>
        <dbReference type="PROSITE" id="PS50801"/>
    </source>
</evidence>
<protein>
    <recommendedName>
        <fullName evidence="2">Anti-sigma factor antagonist</fullName>
    </recommendedName>
</protein>
<dbReference type="Gene3D" id="3.30.750.24">
    <property type="entry name" value="STAS domain"/>
    <property type="match status" value="1"/>
</dbReference>
<dbReference type="PROSITE" id="PS50801">
    <property type="entry name" value="STAS"/>
    <property type="match status" value="1"/>
</dbReference>
<dbReference type="EMBL" id="LMWU01000001">
    <property type="protein sequence ID" value="KUN74720.1"/>
    <property type="molecule type" value="Genomic_DNA"/>
</dbReference>
<dbReference type="PANTHER" id="PTHR33495:SF2">
    <property type="entry name" value="ANTI-SIGMA FACTOR ANTAGONIST TM_1081-RELATED"/>
    <property type="match status" value="1"/>
</dbReference>
<dbReference type="CDD" id="cd07043">
    <property type="entry name" value="STAS_anti-anti-sigma_factors"/>
    <property type="match status" value="1"/>
</dbReference>
<dbReference type="AlphaFoldDB" id="A0A101SIA9"/>
<accession>A0A101SIA9</accession>
<dbReference type="STRING" id="58343.AQJ46_04115"/>
<comment type="caution">
    <text evidence="4">The sequence shown here is derived from an EMBL/GenBank/DDBJ whole genome shotgun (WGS) entry which is preliminary data.</text>
</comment>
<feature type="domain" description="STAS" evidence="3">
    <location>
        <begin position="17"/>
        <end position="126"/>
    </location>
</feature>
<comment type="similarity">
    <text evidence="1 2">Belongs to the anti-sigma-factor antagonist family.</text>
</comment>
<sequence length="126" mass="14041">MTPESDDRVPETPAANPYARTRVNAGFTVVEAVGEIDLATAGFLAEHLDAATASDRPEVLVDLRQVEFFDCSGLRVLCRAESRARERGGRLRVISDVPRLHRLLRACGLWRRFPPLLQFPESPEKA</sequence>
<dbReference type="Proteomes" id="UP000053669">
    <property type="component" value="Unassembled WGS sequence"/>
</dbReference>
<gene>
    <name evidence="4" type="ORF">AQJ46_04115</name>
</gene>
<organism evidence="4 5">
    <name type="scientific">Streptomyces canus</name>
    <dbReference type="NCBI Taxonomy" id="58343"/>
    <lineage>
        <taxon>Bacteria</taxon>
        <taxon>Bacillati</taxon>
        <taxon>Actinomycetota</taxon>
        <taxon>Actinomycetes</taxon>
        <taxon>Kitasatosporales</taxon>
        <taxon>Streptomycetaceae</taxon>
        <taxon>Streptomyces</taxon>
        <taxon>Streptomyces aurantiacus group</taxon>
    </lineage>
</organism>
<dbReference type="GO" id="GO:0043856">
    <property type="term" value="F:anti-sigma factor antagonist activity"/>
    <property type="evidence" value="ECO:0007669"/>
    <property type="project" value="InterPro"/>
</dbReference>
<dbReference type="InterPro" id="IPR002645">
    <property type="entry name" value="STAS_dom"/>
</dbReference>
<dbReference type="SUPFAM" id="SSF52091">
    <property type="entry name" value="SpoIIaa-like"/>
    <property type="match status" value="1"/>
</dbReference>
<dbReference type="InterPro" id="IPR003658">
    <property type="entry name" value="Anti-sigma_ant"/>
</dbReference>
<evidence type="ECO:0000256" key="2">
    <source>
        <dbReference type="RuleBase" id="RU003749"/>
    </source>
</evidence>
<dbReference type="RefSeq" id="WP_059204230.1">
    <property type="nucleotide sequence ID" value="NZ_KQ948656.1"/>
</dbReference>
<evidence type="ECO:0000313" key="5">
    <source>
        <dbReference type="Proteomes" id="UP000053669"/>
    </source>
</evidence>
<name>A0A101SIA9_9ACTN</name>
<dbReference type="Pfam" id="PF01740">
    <property type="entry name" value="STAS"/>
    <property type="match status" value="1"/>
</dbReference>
<evidence type="ECO:0000256" key="1">
    <source>
        <dbReference type="ARBA" id="ARBA00009013"/>
    </source>
</evidence>
<evidence type="ECO:0000313" key="4">
    <source>
        <dbReference type="EMBL" id="KUN74720.1"/>
    </source>
</evidence>
<dbReference type="PANTHER" id="PTHR33495">
    <property type="entry name" value="ANTI-SIGMA FACTOR ANTAGONIST TM_1081-RELATED-RELATED"/>
    <property type="match status" value="1"/>
</dbReference>
<dbReference type="InterPro" id="IPR036513">
    <property type="entry name" value="STAS_dom_sf"/>
</dbReference>